<evidence type="ECO:0000256" key="3">
    <source>
        <dbReference type="ARBA" id="ARBA00022679"/>
    </source>
</evidence>
<keyword evidence="3" id="KW-0808">Transferase</keyword>
<evidence type="ECO:0000256" key="5">
    <source>
        <dbReference type="ARBA" id="ARBA00022777"/>
    </source>
</evidence>
<evidence type="ECO:0000256" key="2">
    <source>
        <dbReference type="ARBA" id="ARBA00022527"/>
    </source>
</evidence>
<protein>
    <recommendedName>
        <fullName evidence="1">non-specific serine/threonine protein kinase</fullName>
        <ecNumber evidence="1">2.7.11.1</ecNumber>
    </recommendedName>
</protein>
<dbReference type="Pfam" id="PF00069">
    <property type="entry name" value="Pkinase"/>
    <property type="match status" value="1"/>
</dbReference>
<dbReference type="SUPFAM" id="SSF56112">
    <property type="entry name" value="Protein kinase-like (PK-like)"/>
    <property type="match status" value="1"/>
</dbReference>
<dbReference type="GO" id="GO:0005524">
    <property type="term" value="F:ATP binding"/>
    <property type="evidence" value="ECO:0007669"/>
    <property type="project" value="UniProtKB-KW"/>
</dbReference>
<dbReference type="EMBL" id="BOOJ01000023">
    <property type="protein sequence ID" value="GIH91855.1"/>
    <property type="molecule type" value="Genomic_DNA"/>
</dbReference>
<feature type="transmembrane region" description="Helical" evidence="8">
    <location>
        <begin position="319"/>
        <end position="341"/>
    </location>
</feature>
<keyword evidence="6" id="KW-0067">ATP-binding</keyword>
<feature type="region of interest" description="Disordered" evidence="7">
    <location>
        <begin position="292"/>
        <end position="314"/>
    </location>
</feature>
<dbReference type="InterPro" id="IPR011009">
    <property type="entry name" value="Kinase-like_dom_sf"/>
</dbReference>
<organism evidence="10 11">
    <name type="scientific">Planobispora siamensis</name>
    <dbReference type="NCBI Taxonomy" id="936338"/>
    <lineage>
        <taxon>Bacteria</taxon>
        <taxon>Bacillati</taxon>
        <taxon>Actinomycetota</taxon>
        <taxon>Actinomycetes</taxon>
        <taxon>Streptosporangiales</taxon>
        <taxon>Streptosporangiaceae</taxon>
        <taxon>Planobispora</taxon>
    </lineage>
</organism>
<dbReference type="PANTHER" id="PTHR43289">
    <property type="entry name" value="MITOGEN-ACTIVATED PROTEIN KINASE KINASE KINASE 20-RELATED"/>
    <property type="match status" value="1"/>
</dbReference>
<evidence type="ECO:0000313" key="11">
    <source>
        <dbReference type="Proteomes" id="UP000619788"/>
    </source>
</evidence>
<sequence length="679" mass="70737">MIDRLPHRETGAFPMPHAVPPNPADPHEFAEYRITGGAGGARSQEAYLAEDPSGKRVVIRLLPPGADPGRFLRTVDPLRGVSAFGVAQVMGGGMYGDRPYMVSEHVEGPTLAEAVAAEGTLRGAALDRLAIGTMAALAAVHRAGAVHGDIRPETVVLGPGGPVVVDFGFVSALAAVEGVPTRPVGLPAYQAPEQLDGAPPAAQADVFAWAATVAFAAGGTTPFAGDTVAETVNRVLNDEPDLAAVPGELGAVLAECLAKDPADRPTASTVLLRLIGEDSLLEAATAITTGRVAAPPATPPATPPAAPPAAPSGGRGRRALVLGGAFLAVAVVSGAAVYLVAPPRPAEIRRAAAAVPSAPGGSPAPGPTAARPVATAQPTDAVWTKVEKPNTEVKLAGTSVTVHEHPSDPVKISAYLLAGQPFTSYLRERSGSFRQIGTAEEAVPSPDGRWVALNPFIKFVGSDHDRIRLSDPSGGGQFAVATVKKPLRTMFPVWSRDGSRLLLSILDAEKNLITGFVLVDPVARTATAVQAEYFDDAARPFSFMPDGRIARGFSDGKRIGINVYDTSGRVARSLHWVGGPQGTSWFSPSGALFATYCPKGDGSLCVWNTETGERRATVTVPAKTQPAGWFNEQHVIVRVPHRKGTRYQLVALDGAVERVLAETPRENEAVLRFDPVAPS</sequence>
<dbReference type="SUPFAM" id="SSF50969">
    <property type="entry name" value="YVTN repeat-like/Quinoprotein amine dehydrogenase"/>
    <property type="match status" value="1"/>
</dbReference>
<keyword evidence="5" id="KW-0418">Kinase</keyword>
<evidence type="ECO:0000259" key="9">
    <source>
        <dbReference type="PROSITE" id="PS50011"/>
    </source>
</evidence>
<feature type="domain" description="Protein kinase" evidence="9">
    <location>
        <begin position="32"/>
        <end position="281"/>
    </location>
</feature>
<name>A0A8J3SG47_9ACTN</name>
<gene>
    <name evidence="10" type="ORF">Psi01_24850</name>
</gene>
<keyword evidence="8" id="KW-1133">Transmembrane helix</keyword>
<dbReference type="SMART" id="SM00220">
    <property type="entry name" value="S_TKc"/>
    <property type="match status" value="1"/>
</dbReference>
<evidence type="ECO:0000256" key="6">
    <source>
        <dbReference type="ARBA" id="ARBA00022840"/>
    </source>
</evidence>
<dbReference type="CDD" id="cd14014">
    <property type="entry name" value="STKc_PknB_like"/>
    <property type="match status" value="1"/>
</dbReference>
<keyword evidence="2" id="KW-0723">Serine/threonine-protein kinase</keyword>
<comment type="caution">
    <text evidence="10">The sequence shown here is derived from an EMBL/GenBank/DDBJ whole genome shotgun (WGS) entry which is preliminary data.</text>
</comment>
<reference evidence="10 11" key="1">
    <citation type="submission" date="2021-01" db="EMBL/GenBank/DDBJ databases">
        <title>Whole genome shotgun sequence of Planobispora siamensis NBRC 107568.</title>
        <authorList>
            <person name="Komaki H."/>
            <person name="Tamura T."/>
        </authorList>
    </citation>
    <scope>NUCLEOTIDE SEQUENCE [LARGE SCALE GENOMIC DNA]</scope>
    <source>
        <strain evidence="10 11">NBRC 107568</strain>
    </source>
</reference>
<dbReference type="EC" id="2.7.11.1" evidence="1"/>
<evidence type="ECO:0000313" key="10">
    <source>
        <dbReference type="EMBL" id="GIH91855.1"/>
    </source>
</evidence>
<accession>A0A8J3SG47</accession>
<dbReference type="Gene3D" id="2.120.10.30">
    <property type="entry name" value="TolB, C-terminal domain"/>
    <property type="match status" value="1"/>
</dbReference>
<dbReference type="Proteomes" id="UP000619788">
    <property type="component" value="Unassembled WGS sequence"/>
</dbReference>
<keyword evidence="8" id="KW-0812">Transmembrane</keyword>
<proteinExistence type="predicted"/>
<dbReference type="Gene3D" id="1.10.510.10">
    <property type="entry name" value="Transferase(Phosphotransferase) domain 1"/>
    <property type="match status" value="1"/>
</dbReference>
<dbReference type="PANTHER" id="PTHR43289:SF6">
    <property type="entry name" value="SERINE_THREONINE-PROTEIN KINASE NEKL-3"/>
    <property type="match status" value="1"/>
</dbReference>
<evidence type="ECO:0000256" key="7">
    <source>
        <dbReference type="SAM" id="MobiDB-lite"/>
    </source>
</evidence>
<dbReference type="AlphaFoldDB" id="A0A8J3SG47"/>
<evidence type="ECO:0000256" key="4">
    <source>
        <dbReference type="ARBA" id="ARBA00022741"/>
    </source>
</evidence>
<dbReference type="InterPro" id="IPR000719">
    <property type="entry name" value="Prot_kinase_dom"/>
</dbReference>
<keyword evidence="4" id="KW-0547">Nucleotide-binding</keyword>
<keyword evidence="8" id="KW-0472">Membrane</keyword>
<evidence type="ECO:0000256" key="1">
    <source>
        <dbReference type="ARBA" id="ARBA00012513"/>
    </source>
</evidence>
<dbReference type="GO" id="GO:0004674">
    <property type="term" value="F:protein serine/threonine kinase activity"/>
    <property type="evidence" value="ECO:0007669"/>
    <property type="project" value="UniProtKB-KW"/>
</dbReference>
<keyword evidence="11" id="KW-1185">Reference proteome</keyword>
<dbReference type="InterPro" id="IPR011044">
    <property type="entry name" value="Quino_amine_DH_bsu"/>
</dbReference>
<feature type="compositionally biased region" description="Pro residues" evidence="7">
    <location>
        <begin position="296"/>
        <end position="310"/>
    </location>
</feature>
<dbReference type="InterPro" id="IPR011042">
    <property type="entry name" value="6-blade_b-propeller_TolB-like"/>
</dbReference>
<evidence type="ECO:0000256" key="8">
    <source>
        <dbReference type="SAM" id="Phobius"/>
    </source>
</evidence>
<dbReference type="PROSITE" id="PS50011">
    <property type="entry name" value="PROTEIN_KINASE_DOM"/>
    <property type="match status" value="1"/>
</dbReference>